<protein>
    <submittedName>
        <fullName evidence="3">Uncharacterized protein</fullName>
    </submittedName>
</protein>
<sequence>MGASWMRVSSNATCTEQHATDKCQTWAWWRTSVISALGSIKKPLKQPKKQAKDMDKEDKTFKAETRS</sequence>
<dbReference type="AlphaFoldDB" id="A0A1A6HFK0"/>
<keyword evidence="4" id="KW-1185">Reference proteome</keyword>
<dbReference type="Pfam" id="PF09072">
    <property type="entry name" value="TMA7"/>
    <property type="match status" value="1"/>
</dbReference>
<evidence type="ECO:0000313" key="3">
    <source>
        <dbReference type="EMBL" id="OBS77026.1"/>
    </source>
</evidence>
<evidence type="ECO:0000256" key="1">
    <source>
        <dbReference type="ARBA" id="ARBA00006631"/>
    </source>
</evidence>
<accession>A0A1A6HFK0</accession>
<dbReference type="Proteomes" id="UP000092124">
    <property type="component" value="Unassembled WGS sequence"/>
</dbReference>
<dbReference type="EMBL" id="LZPO01034772">
    <property type="protein sequence ID" value="OBS77026.1"/>
    <property type="molecule type" value="Genomic_DNA"/>
</dbReference>
<comment type="caution">
    <text evidence="3">The sequence shown here is derived from an EMBL/GenBank/DDBJ whole genome shotgun (WGS) entry which is preliminary data.</text>
</comment>
<comment type="similarity">
    <text evidence="1">Belongs to the TMA7 family.</text>
</comment>
<evidence type="ECO:0000313" key="4">
    <source>
        <dbReference type="Proteomes" id="UP000092124"/>
    </source>
</evidence>
<proteinExistence type="inferred from homology"/>
<name>A0A1A6HFK0_NEOLE</name>
<evidence type="ECO:0000256" key="2">
    <source>
        <dbReference type="SAM" id="MobiDB-lite"/>
    </source>
</evidence>
<reference evidence="3 4" key="1">
    <citation type="submission" date="2016-06" db="EMBL/GenBank/DDBJ databases">
        <title>The Draft Genome Sequence and Annotation of the Desert Woodrat Neotoma lepida.</title>
        <authorList>
            <person name="Campbell M."/>
            <person name="Oakeson K.F."/>
            <person name="Yandell M."/>
            <person name="Halpert J.R."/>
            <person name="Dearing D."/>
        </authorList>
    </citation>
    <scope>NUCLEOTIDE SEQUENCE [LARGE SCALE GENOMIC DNA]</scope>
    <source>
        <strain evidence="3">417</strain>
        <tissue evidence="3">Liver</tissue>
    </source>
</reference>
<feature type="region of interest" description="Disordered" evidence="2">
    <location>
        <begin position="43"/>
        <end position="67"/>
    </location>
</feature>
<feature type="compositionally biased region" description="Basic and acidic residues" evidence="2">
    <location>
        <begin position="50"/>
        <end position="67"/>
    </location>
</feature>
<dbReference type="InterPro" id="IPR015157">
    <property type="entry name" value="TMA7"/>
</dbReference>
<gene>
    <name evidence="3" type="ORF">A6R68_16538</name>
</gene>
<organism evidence="3 4">
    <name type="scientific">Neotoma lepida</name>
    <name type="common">Desert woodrat</name>
    <dbReference type="NCBI Taxonomy" id="56216"/>
    <lineage>
        <taxon>Eukaryota</taxon>
        <taxon>Metazoa</taxon>
        <taxon>Chordata</taxon>
        <taxon>Craniata</taxon>
        <taxon>Vertebrata</taxon>
        <taxon>Euteleostomi</taxon>
        <taxon>Mammalia</taxon>
        <taxon>Eutheria</taxon>
        <taxon>Euarchontoglires</taxon>
        <taxon>Glires</taxon>
        <taxon>Rodentia</taxon>
        <taxon>Myomorpha</taxon>
        <taxon>Muroidea</taxon>
        <taxon>Cricetidae</taxon>
        <taxon>Neotominae</taxon>
        <taxon>Neotoma</taxon>
    </lineage>
</organism>